<accession>A0ACC3N091</accession>
<reference evidence="1" key="1">
    <citation type="submission" date="2023-07" db="EMBL/GenBank/DDBJ databases">
        <title>Black Yeasts Isolated from many extreme environments.</title>
        <authorList>
            <person name="Coleine C."/>
            <person name="Stajich J.E."/>
            <person name="Selbmann L."/>
        </authorList>
    </citation>
    <scope>NUCLEOTIDE SEQUENCE</scope>
    <source>
        <strain evidence="1">CCFEE 5714</strain>
    </source>
</reference>
<evidence type="ECO:0000313" key="2">
    <source>
        <dbReference type="Proteomes" id="UP001281147"/>
    </source>
</evidence>
<organism evidence="1 2">
    <name type="scientific">Vermiconidia calcicola</name>
    <dbReference type="NCBI Taxonomy" id="1690605"/>
    <lineage>
        <taxon>Eukaryota</taxon>
        <taxon>Fungi</taxon>
        <taxon>Dikarya</taxon>
        <taxon>Ascomycota</taxon>
        <taxon>Pezizomycotina</taxon>
        <taxon>Dothideomycetes</taxon>
        <taxon>Dothideomycetidae</taxon>
        <taxon>Mycosphaerellales</taxon>
        <taxon>Extremaceae</taxon>
        <taxon>Vermiconidia</taxon>
    </lineage>
</organism>
<keyword evidence="2" id="KW-1185">Reference proteome</keyword>
<dbReference type="Proteomes" id="UP001281147">
    <property type="component" value="Unassembled WGS sequence"/>
</dbReference>
<proteinExistence type="predicted"/>
<name>A0ACC3N091_9PEZI</name>
<gene>
    <name evidence="1" type="ORF">LTR37_012638</name>
</gene>
<dbReference type="EMBL" id="JAUTXU010000118">
    <property type="protein sequence ID" value="KAK3706629.1"/>
    <property type="molecule type" value="Genomic_DNA"/>
</dbReference>
<protein>
    <submittedName>
        <fullName evidence="1">Uncharacterized protein</fullName>
    </submittedName>
</protein>
<sequence length="413" mass="45074">MDETSSTQQQYPNLNPYENTNGNSNANGSVENAKNNVMNSEYPSTPPTTTFHHFNLPTAAQNTMNSVKNSQTVQSLNSGPMADKARYEADNTKTSFSNLAASKQTPSTQTATGQDLTHYHSFFYNLLSWQNPRATAISYLSIVIFIFATRYVPLVRYMLKAAYMILGITASAEIGGRLVLGQGFATKMRPQRYYKIPRETLESVMEDMTELANFFVIEMQRIVFAENIGVTVGVSLSSSSPTTSENFTNAHRTQAFTTALLTYFLVKITPAWGLALLFTTVGFFVPLAYIQNQEFIDAHVTNAQTMISNQATQVRDLASEHTNKAMNASSSALKDYGAKAQEMMGSAKKTAVEKGVVSEDTAAKAPGGTDGSSDVKTEDFPSAPASEPARYDGAPDEGISSQEQYGEKEPQNA</sequence>
<comment type="caution">
    <text evidence="1">The sequence shown here is derived from an EMBL/GenBank/DDBJ whole genome shotgun (WGS) entry which is preliminary data.</text>
</comment>
<evidence type="ECO:0000313" key="1">
    <source>
        <dbReference type="EMBL" id="KAK3706629.1"/>
    </source>
</evidence>